<name>C0EF62_9FIRM</name>
<proteinExistence type="predicted"/>
<evidence type="ECO:0000313" key="3">
    <source>
        <dbReference type="Proteomes" id="UP000003340"/>
    </source>
</evidence>
<feature type="transmembrane region" description="Helical" evidence="1">
    <location>
        <begin position="15"/>
        <end position="39"/>
    </location>
</feature>
<accession>C0EF62</accession>
<keyword evidence="1" id="KW-1133">Transmembrane helix</keyword>
<dbReference type="AlphaFoldDB" id="C0EF62"/>
<dbReference type="EMBL" id="ACEC01000083">
    <property type="protein sequence ID" value="EEG29895.1"/>
    <property type="molecule type" value="Genomic_DNA"/>
</dbReference>
<reference evidence="2 3" key="1">
    <citation type="submission" date="2009-01" db="EMBL/GenBank/DDBJ databases">
        <authorList>
            <person name="Fulton L."/>
            <person name="Clifton S."/>
            <person name="Fulton B."/>
            <person name="Xu J."/>
            <person name="Minx P."/>
            <person name="Pepin K.H."/>
            <person name="Johnson M."/>
            <person name="Bhonagiri V."/>
            <person name="Nash W.E."/>
            <person name="Mardis E.R."/>
            <person name="Wilson R.K."/>
        </authorList>
    </citation>
    <scope>NUCLEOTIDE SEQUENCE [LARGE SCALE GENOMIC DNA]</scope>
    <source>
        <strain evidence="2 3">DSM 5476</strain>
    </source>
</reference>
<keyword evidence="1" id="KW-0812">Transmembrane</keyword>
<keyword evidence="1" id="KW-0472">Membrane</keyword>
<comment type="caution">
    <text evidence="2">The sequence shown here is derived from an EMBL/GenBank/DDBJ whole genome shotgun (WGS) entry which is preliminary data.</text>
</comment>
<keyword evidence="3" id="KW-1185">Reference proteome</keyword>
<protein>
    <submittedName>
        <fullName evidence="2">Uncharacterized protein</fullName>
    </submittedName>
</protein>
<evidence type="ECO:0000313" key="2">
    <source>
        <dbReference type="EMBL" id="EEG29895.1"/>
    </source>
</evidence>
<reference evidence="2 3" key="2">
    <citation type="submission" date="2009-02" db="EMBL/GenBank/DDBJ databases">
        <title>Draft genome sequence of Clostridium methylpentosum (DSM 5476).</title>
        <authorList>
            <person name="Sudarsanam P."/>
            <person name="Ley R."/>
            <person name="Guruge J."/>
            <person name="Turnbaugh P.J."/>
            <person name="Mahowald M."/>
            <person name="Liep D."/>
            <person name="Gordon J."/>
        </authorList>
    </citation>
    <scope>NUCLEOTIDE SEQUENCE [LARGE SCALE GENOMIC DNA]</scope>
    <source>
        <strain evidence="2 3">DSM 5476</strain>
    </source>
</reference>
<dbReference type="Proteomes" id="UP000003340">
    <property type="component" value="Unassembled WGS sequence"/>
</dbReference>
<sequence length="45" mass="5209">MNFGTNVLAFQNSHLLFLFARSVLLQGGFFFVFMLIIYFDSLESL</sequence>
<dbReference type="HOGENOM" id="CLU_3198150_0_0_9"/>
<organism evidence="2 3">
    <name type="scientific">[Clostridium] methylpentosum DSM 5476</name>
    <dbReference type="NCBI Taxonomy" id="537013"/>
    <lineage>
        <taxon>Bacteria</taxon>
        <taxon>Bacillati</taxon>
        <taxon>Bacillota</taxon>
        <taxon>Clostridia</taxon>
        <taxon>Eubacteriales</taxon>
        <taxon>Oscillospiraceae</taxon>
        <taxon>Oscillospiraceae incertae sedis</taxon>
    </lineage>
</organism>
<evidence type="ECO:0000256" key="1">
    <source>
        <dbReference type="SAM" id="Phobius"/>
    </source>
</evidence>
<gene>
    <name evidence="2" type="ORF">CLOSTMETH_02503</name>
</gene>